<organism evidence="1 2">
    <name type="scientific">Synaphobranchus kaupii</name>
    <name type="common">Kaup's arrowtooth eel</name>
    <dbReference type="NCBI Taxonomy" id="118154"/>
    <lineage>
        <taxon>Eukaryota</taxon>
        <taxon>Metazoa</taxon>
        <taxon>Chordata</taxon>
        <taxon>Craniata</taxon>
        <taxon>Vertebrata</taxon>
        <taxon>Euteleostomi</taxon>
        <taxon>Actinopterygii</taxon>
        <taxon>Neopterygii</taxon>
        <taxon>Teleostei</taxon>
        <taxon>Anguilliformes</taxon>
        <taxon>Synaphobranchidae</taxon>
        <taxon>Synaphobranchus</taxon>
    </lineage>
</organism>
<evidence type="ECO:0000313" key="2">
    <source>
        <dbReference type="Proteomes" id="UP001152622"/>
    </source>
</evidence>
<sequence length="99" mass="11055">MDAEERMLIPAVGHDAEEWERRGAETLASSESRHLCTVILSPQASATASWFEFHGFKCLLQHGCPALTAPHRWLSCTREAAAISTTAVDFTLRLLERRC</sequence>
<name>A0A9Q1GAV6_SYNKA</name>
<proteinExistence type="predicted"/>
<keyword evidence="2" id="KW-1185">Reference proteome</keyword>
<dbReference type="EMBL" id="JAINUF010000001">
    <property type="protein sequence ID" value="KAJ8380148.1"/>
    <property type="molecule type" value="Genomic_DNA"/>
</dbReference>
<protein>
    <submittedName>
        <fullName evidence="1">Uncharacterized protein</fullName>
    </submittedName>
</protein>
<reference evidence="1" key="1">
    <citation type="journal article" date="2023" name="Science">
        <title>Genome structures resolve the early diversification of teleost fishes.</title>
        <authorList>
            <person name="Parey E."/>
            <person name="Louis A."/>
            <person name="Montfort J."/>
            <person name="Bouchez O."/>
            <person name="Roques C."/>
            <person name="Iampietro C."/>
            <person name="Lluch J."/>
            <person name="Castinel A."/>
            <person name="Donnadieu C."/>
            <person name="Desvignes T."/>
            <person name="Floi Bucao C."/>
            <person name="Jouanno E."/>
            <person name="Wen M."/>
            <person name="Mejri S."/>
            <person name="Dirks R."/>
            <person name="Jansen H."/>
            <person name="Henkel C."/>
            <person name="Chen W.J."/>
            <person name="Zahm M."/>
            <person name="Cabau C."/>
            <person name="Klopp C."/>
            <person name="Thompson A.W."/>
            <person name="Robinson-Rechavi M."/>
            <person name="Braasch I."/>
            <person name="Lecointre G."/>
            <person name="Bobe J."/>
            <person name="Postlethwait J.H."/>
            <person name="Berthelot C."/>
            <person name="Roest Crollius H."/>
            <person name="Guiguen Y."/>
        </authorList>
    </citation>
    <scope>NUCLEOTIDE SEQUENCE</scope>
    <source>
        <strain evidence="1">WJC10195</strain>
    </source>
</reference>
<evidence type="ECO:0000313" key="1">
    <source>
        <dbReference type="EMBL" id="KAJ8380148.1"/>
    </source>
</evidence>
<dbReference type="AlphaFoldDB" id="A0A9Q1GAV6"/>
<comment type="caution">
    <text evidence="1">The sequence shown here is derived from an EMBL/GenBank/DDBJ whole genome shotgun (WGS) entry which is preliminary data.</text>
</comment>
<gene>
    <name evidence="1" type="ORF">SKAU_G00009260</name>
</gene>
<accession>A0A9Q1GAV6</accession>
<dbReference type="Proteomes" id="UP001152622">
    <property type="component" value="Chromosome 1"/>
</dbReference>